<feature type="domain" description="Tc1-like transposase DDE" evidence="1">
    <location>
        <begin position="217"/>
        <end position="361"/>
    </location>
</feature>
<keyword evidence="3" id="KW-1185">Reference proteome</keyword>
<protein>
    <recommendedName>
        <fullName evidence="1">Tc1-like transposase DDE domain-containing protein</fullName>
    </recommendedName>
</protein>
<proteinExistence type="predicted"/>
<dbReference type="InterPro" id="IPR036397">
    <property type="entry name" value="RNaseH_sf"/>
</dbReference>
<dbReference type="Proteomes" id="UP000290572">
    <property type="component" value="Unassembled WGS sequence"/>
</dbReference>
<dbReference type="Gene3D" id="3.30.420.10">
    <property type="entry name" value="Ribonuclease H-like superfamily/Ribonuclease H"/>
    <property type="match status" value="2"/>
</dbReference>
<reference evidence="2 3" key="1">
    <citation type="submission" date="2018-03" db="EMBL/GenBank/DDBJ databases">
        <title>Draft genome sequence of Rohu Carp (Labeo rohita).</title>
        <authorList>
            <person name="Das P."/>
            <person name="Kushwaha B."/>
            <person name="Joshi C.G."/>
            <person name="Kumar D."/>
            <person name="Nagpure N.S."/>
            <person name="Sahoo L."/>
            <person name="Das S.P."/>
            <person name="Bit A."/>
            <person name="Patnaik S."/>
            <person name="Meher P.K."/>
            <person name="Jayasankar P."/>
            <person name="Koringa P.G."/>
            <person name="Patel N.V."/>
            <person name="Hinsu A.T."/>
            <person name="Kumar R."/>
            <person name="Pandey M."/>
            <person name="Agarwal S."/>
            <person name="Srivastava S."/>
            <person name="Singh M."/>
            <person name="Iquebal M.A."/>
            <person name="Jaiswal S."/>
            <person name="Angadi U.B."/>
            <person name="Kumar N."/>
            <person name="Raza M."/>
            <person name="Shah T.M."/>
            <person name="Rai A."/>
            <person name="Jena J.K."/>
        </authorList>
    </citation>
    <scope>NUCLEOTIDE SEQUENCE [LARGE SCALE GENOMIC DNA]</scope>
    <source>
        <strain evidence="2">DASCIFA01</strain>
        <tissue evidence="2">Testis</tissue>
    </source>
</reference>
<gene>
    <name evidence="2" type="ORF">ROHU_022270</name>
</gene>
<dbReference type="Pfam" id="PF13358">
    <property type="entry name" value="DDE_3"/>
    <property type="match status" value="2"/>
</dbReference>
<organism evidence="2 3">
    <name type="scientific">Labeo rohita</name>
    <name type="common">Indian major carp</name>
    <name type="synonym">Cyprinus rohita</name>
    <dbReference type="NCBI Taxonomy" id="84645"/>
    <lineage>
        <taxon>Eukaryota</taxon>
        <taxon>Metazoa</taxon>
        <taxon>Chordata</taxon>
        <taxon>Craniata</taxon>
        <taxon>Vertebrata</taxon>
        <taxon>Euteleostomi</taxon>
        <taxon>Actinopterygii</taxon>
        <taxon>Neopterygii</taxon>
        <taxon>Teleostei</taxon>
        <taxon>Ostariophysi</taxon>
        <taxon>Cypriniformes</taxon>
        <taxon>Cyprinidae</taxon>
        <taxon>Labeoninae</taxon>
        <taxon>Labeonini</taxon>
        <taxon>Labeo</taxon>
    </lineage>
</organism>
<feature type="domain" description="Tc1-like transposase DDE" evidence="1">
    <location>
        <begin position="29"/>
        <end position="128"/>
    </location>
</feature>
<dbReference type="EMBL" id="QBIY01012543">
    <property type="protein sequence ID" value="RXN24348.1"/>
    <property type="molecule type" value="Genomic_DNA"/>
</dbReference>
<dbReference type="PANTHER" id="PTHR46564">
    <property type="entry name" value="TRANSPOSASE"/>
    <property type="match status" value="1"/>
</dbReference>
<sequence length="407" mass="47000">MDANVGNSGRARGVRRVLELEVAAVEHKFIFIDEVGFNLTKRRRRGRNVIGQRAIVEVPGQRGGNITMCAAITNHGVIHHHATLGPYNTAHLITFLEILHNTLIPPDQTDGPEQLRYIVIWDNACLYNSNKRFYLLELKDCHMPVEGGRVEEDNVNFEGINSVSLSTIDRVLKRNLISLKQAYRVPFERNSERVKELRYQYVQRMFQLDSMERPHECIFLDEAGFNLTKRRRRGRNIIGQRSIVELPGQRGGNVTICAAISSYGVIHRHVTLGPYNTAHLITFLYALQEALLRCEERGDEQAEHPMYVVIWDNVNFHRGPRIREWFENNPRFINVCLPPYSPFPNPIEEFFSAWRWKVYDRNPYAQENLIQSMDAACDDIGVEAIQGWIRHAKGFFPKLFSKGQDCL</sequence>
<name>A0A498MRV4_LABRO</name>
<dbReference type="GO" id="GO:0003676">
    <property type="term" value="F:nucleic acid binding"/>
    <property type="evidence" value="ECO:0007669"/>
    <property type="project" value="InterPro"/>
</dbReference>
<evidence type="ECO:0000313" key="3">
    <source>
        <dbReference type="Proteomes" id="UP000290572"/>
    </source>
</evidence>
<dbReference type="AlphaFoldDB" id="A0A498MRV4"/>
<evidence type="ECO:0000313" key="2">
    <source>
        <dbReference type="EMBL" id="RXN24348.1"/>
    </source>
</evidence>
<accession>A0A498MRV4</accession>
<evidence type="ECO:0000259" key="1">
    <source>
        <dbReference type="Pfam" id="PF13358"/>
    </source>
</evidence>
<comment type="caution">
    <text evidence="2">The sequence shown here is derived from an EMBL/GenBank/DDBJ whole genome shotgun (WGS) entry which is preliminary data.</text>
</comment>
<dbReference type="PANTHER" id="PTHR46564:SF1">
    <property type="entry name" value="TRANSPOSASE"/>
    <property type="match status" value="1"/>
</dbReference>
<dbReference type="STRING" id="84645.A0A498MRV4"/>
<dbReference type="InterPro" id="IPR038717">
    <property type="entry name" value="Tc1-like_DDE_dom"/>
</dbReference>